<dbReference type="PROSITE" id="PS50231">
    <property type="entry name" value="RICIN_B_LECTIN"/>
    <property type="match status" value="1"/>
</dbReference>
<dbReference type="PROSITE" id="PS52005">
    <property type="entry name" value="CBM56"/>
    <property type="match status" value="1"/>
</dbReference>
<gene>
    <name evidence="4" type="ORF">EAV92_06935</name>
</gene>
<dbReference type="AlphaFoldDB" id="A0A3G3JWT7"/>
<dbReference type="Pfam" id="PF14200">
    <property type="entry name" value="RicinB_lectin_2"/>
    <property type="match status" value="2"/>
</dbReference>
<evidence type="ECO:0000313" key="5">
    <source>
        <dbReference type="Proteomes" id="UP000269097"/>
    </source>
</evidence>
<keyword evidence="1" id="KW-0732">Signal</keyword>
<evidence type="ECO:0000256" key="1">
    <source>
        <dbReference type="SAM" id="SignalP"/>
    </source>
</evidence>
<dbReference type="EMBL" id="CP033433">
    <property type="protein sequence ID" value="AYQ72327.1"/>
    <property type="molecule type" value="Genomic_DNA"/>
</dbReference>
<organism evidence="4 5">
    <name type="scientific">Cohnella candidum</name>
    <dbReference type="NCBI Taxonomy" id="2674991"/>
    <lineage>
        <taxon>Bacteria</taxon>
        <taxon>Bacillati</taxon>
        <taxon>Bacillota</taxon>
        <taxon>Bacilli</taxon>
        <taxon>Bacillales</taxon>
        <taxon>Paenibacillaceae</taxon>
        <taxon>Cohnella</taxon>
    </lineage>
</organism>
<name>A0A3G3JWT7_9BACL</name>
<feature type="domain" description="GH64" evidence="3">
    <location>
        <begin position="292"/>
        <end position="602"/>
    </location>
</feature>
<dbReference type="InterPro" id="IPR032477">
    <property type="entry name" value="Glyco_hydro_64"/>
</dbReference>
<dbReference type="Pfam" id="PF22184">
    <property type="entry name" value="CBM_56"/>
    <property type="match status" value="1"/>
</dbReference>
<feature type="domain" description="CBM56" evidence="2">
    <location>
        <begin position="25"/>
        <end position="114"/>
    </location>
</feature>
<dbReference type="SMART" id="SM00458">
    <property type="entry name" value="RICIN"/>
    <property type="match status" value="1"/>
</dbReference>
<protein>
    <submittedName>
        <fullName evidence="4">Uncharacterized protein</fullName>
    </submittedName>
</protein>
<dbReference type="PANTHER" id="PTHR38165">
    <property type="match status" value="1"/>
</dbReference>
<keyword evidence="5" id="KW-1185">Reference proteome</keyword>
<evidence type="ECO:0000259" key="3">
    <source>
        <dbReference type="PROSITE" id="PS52006"/>
    </source>
</evidence>
<dbReference type="Gene3D" id="2.60.110.10">
    <property type="entry name" value="Thaumatin"/>
    <property type="match status" value="2"/>
</dbReference>
<dbReference type="InterPro" id="IPR037398">
    <property type="entry name" value="Glyco_hydro_64_fam"/>
</dbReference>
<dbReference type="InterPro" id="IPR047569">
    <property type="entry name" value="CBM56"/>
</dbReference>
<dbReference type="CDD" id="cd00161">
    <property type="entry name" value="beta-trefoil_Ricin-like"/>
    <property type="match status" value="1"/>
</dbReference>
<reference evidence="4 5" key="1">
    <citation type="submission" date="2018-10" db="EMBL/GenBank/DDBJ databases">
        <title>Genome Sequence of Cohnella sp.</title>
        <authorList>
            <person name="Srinivasan S."/>
            <person name="Kim M.K."/>
        </authorList>
    </citation>
    <scope>NUCLEOTIDE SEQUENCE [LARGE SCALE GENOMIC DNA]</scope>
    <source>
        <strain evidence="4 5">18JY8-7</strain>
    </source>
</reference>
<proteinExistence type="predicted"/>
<dbReference type="GO" id="GO:0030246">
    <property type="term" value="F:carbohydrate binding"/>
    <property type="evidence" value="ECO:0007669"/>
    <property type="project" value="UniProtKB-UniRule"/>
</dbReference>
<dbReference type="Gene3D" id="2.80.10.50">
    <property type="match status" value="3"/>
</dbReference>
<evidence type="ECO:0000313" key="4">
    <source>
        <dbReference type="EMBL" id="AYQ72327.1"/>
    </source>
</evidence>
<dbReference type="KEGG" id="coh:EAV92_06935"/>
<evidence type="ECO:0000259" key="2">
    <source>
        <dbReference type="PROSITE" id="PS52005"/>
    </source>
</evidence>
<dbReference type="InterPro" id="IPR035992">
    <property type="entry name" value="Ricin_B-like_lectins"/>
</dbReference>
<dbReference type="CDD" id="cd09214">
    <property type="entry name" value="GH64-like"/>
    <property type="match status" value="1"/>
</dbReference>
<feature type="chain" id="PRO_5018275947" evidence="1">
    <location>
        <begin position="27"/>
        <end position="602"/>
    </location>
</feature>
<dbReference type="InterPro" id="IPR000772">
    <property type="entry name" value="Ricin_B_lectin"/>
</dbReference>
<accession>A0A3G3JWT7</accession>
<dbReference type="PROSITE" id="PS52006">
    <property type="entry name" value="GH64"/>
    <property type="match status" value="1"/>
</dbReference>
<feature type="signal peptide" evidence="1">
    <location>
        <begin position="1"/>
        <end position="26"/>
    </location>
</feature>
<sequence>MSKKAALMCLIVSLFMASLFTLKVSAATDYTNGAETSGTTATIWFKSNVNTSWVDVHYQVNSGAQQNIRMTYNASLARYEQKVTPVSNGQVITYSFTYNNGTPAYDTPSFNYTVGSSTGGGATGITSGATYKLINTNSGKALDVNAAGTADGTNVQIWTDNGTVAQQWKVTANADGSYTLTNPNSGKALDVSSSGTADGTNVQIWTPNGSGAQKWQITKNADGSYKLINTNSGKALDVSGSGTADGTNVQIWTDNGSGAQKWQFVQVTGGGGGSTGSIYSISASSIPAPTGSGVMTFKVMNGTNGAYADNQIYWGVIGKNPAANDQWSYLDLAGNLQPISNALNDAPGHLTKNGVNYANIYHKVSDASWASLPKITAGRLFLCLGTPCYIKTFDTGFAGPSLTNPTDPNRDVYFDFIEFTVDAAGYHGNTTRVDGFGFPIQHRLINKAGNFDQTVGELESETRAGIFTKYKNEVPSQFTSLATDQAPYRIVAPINGSFAAGGPNANYFAGYSSFSTQDILRCDGSVTNAQTCAAINRHVYTDSNWNIVGNYYKAAPANYYAKFWHDHSINGLAYGFAYDDVNGQAAYLEIGDPKGAIIRVGW</sequence>
<dbReference type="PANTHER" id="PTHR38165:SF1">
    <property type="entry name" value="GLUCANASE B"/>
    <property type="match status" value="1"/>
</dbReference>
<dbReference type="Pfam" id="PF16483">
    <property type="entry name" value="Glyco_hydro_64"/>
    <property type="match status" value="2"/>
</dbReference>
<dbReference type="SUPFAM" id="SSF50370">
    <property type="entry name" value="Ricin B-like lectins"/>
    <property type="match status" value="1"/>
</dbReference>
<dbReference type="InterPro" id="IPR037176">
    <property type="entry name" value="Osmotin/thaumatin-like_sf"/>
</dbReference>
<dbReference type="Proteomes" id="UP000269097">
    <property type="component" value="Chromosome"/>
</dbReference>